<dbReference type="PANTHER" id="PTHR37823:SF3">
    <property type="entry name" value="CYTOCHROME C-551"/>
    <property type="match status" value="1"/>
</dbReference>
<accession>A0ABW0TJT0</accession>
<dbReference type="PROSITE" id="PS51007">
    <property type="entry name" value="CYTC"/>
    <property type="match status" value="1"/>
</dbReference>
<dbReference type="InterPro" id="IPR054782">
    <property type="entry name" value="Cytochro_C551"/>
</dbReference>
<keyword evidence="3 6" id="KW-0479">Metal-binding</keyword>
<name>A0ABW0TJT0_9BACL</name>
<dbReference type="Proteomes" id="UP001596109">
    <property type="component" value="Unassembled WGS sequence"/>
</dbReference>
<dbReference type="RefSeq" id="WP_381432233.1">
    <property type="nucleotide sequence ID" value="NZ_JBHSNO010000005.1"/>
</dbReference>
<evidence type="ECO:0000256" key="2">
    <source>
        <dbReference type="ARBA" id="ARBA00022617"/>
    </source>
</evidence>
<comment type="caution">
    <text evidence="9">The sequence shown here is derived from an EMBL/GenBank/DDBJ whole genome shotgun (WGS) entry which is preliminary data.</text>
</comment>
<dbReference type="EMBL" id="JBHSNO010000005">
    <property type="protein sequence ID" value="MFC5588710.1"/>
    <property type="molecule type" value="Genomic_DNA"/>
</dbReference>
<dbReference type="PROSITE" id="PS51257">
    <property type="entry name" value="PROKAR_LIPOPROTEIN"/>
    <property type="match status" value="1"/>
</dbReference>
<keyword evidence="5 6" id="KW-0408">Iron</keyword>
<evidence type="ECO:0000256" key="4">
    <source>
        <dbReference type="ARBA" id="ARBA00022982"/>
    </source>
</evidence>
<feature type="signal peptide" evidence="7">
    <location>
        <begin position="1"/>
        <end position="20"/>
    </location>
</feature>
<keyword evidence="4" id="KW-0249">Electron transport</keyword>
<keyword evidence="2 6" id="KW-0349">Heme</keyword>
<evidence type="ECO:0000256" key="3">
    <source>
        <dbReference type="ARBA" id="ARBA00022723"/>
    </source>
</evidence>
<feature type="domain" description="Cytochrome c" evidence="8">
    <location>
        <begin position="38"/>
        <end position="112"/>
    </location>
</feature>
<evidence type="ECO:0000256" key="1">
    <source>
        <dbReference type="ARBA" id="ARBA00022448"/>
    </source>
</evidence>
<evidence type="ECO:0000256" key="7">
    <source>
        <dbReference type="SAM" id="SignalP"/>
    </source>
</evidence>
<organism evidence="9 10">
    <name type="scientific">Sporosarcina soli</name>
    <dbReference type="NCBI Taxonomy" id="334736"/>
    <lineage>
        <taxon>Bacteria</taxon>
        <taxon>Bacillati</taxon>
        <taxon>Bacillota</taxon>
        <taxon>Bacilli</taxon>
        <taxon>Bacillales</taxon>
        <taxon>Caryophanaceae</taxon>
        <taxon>Sporosarcina</taxon>
    </lineage>
</organism>
<dbReference type="InterPro" id="IPR012218">
    <property type="entry name" value="Cyt_c_BACSU-c550-type"/>
</dbReference>
<dbReference type="PIRSF" id="PIRSF000025">
    <property type="entry name" value="Cytc_Bsub_c550"/>
    <property type="match status" value="1"/>
</dbReference>
<proteinExistence type="predicted"/>
<keyword evidence="10" id="KW-1185">Reference proteome</keyword>
<evidence type="ECO:0000313" key="9">
    <source>
        <dbReference type="EMBL" id="MFC5588710.1"/>
    </source>
</evidence>
<dbReference type="SUPFAM" id="SSF46626">
    <property type="entry name" value="Cytochrome c"/>
    <property type="match status" value="1"/>
</dbReference>
<dbReference type="Pfam" id="PF13442">
    <property type="entry name" value="Cytochrome_CBB3"/>
    <property type="match status" value="1"/>
</dbReference>
<dbReference type="Gene3D" id="1.10.760.10">
    <property type="entry name" value="Cytochrome c-like domain"/>
    <property type="match status" value="1"/>
</dbReference>
<dbReference type="PANTHER" id="PTHR37823">
    <property type="entry name" value="CYTOCHROME C-553-LIKE"/>
    <property type="match status" value="1"/>
</dbReference>
<gene>
    <name evidence="9" type="primary">cccB</name>
    <name evidence="9" type="ORF">ACFPRA_07420</name>
</gene>
<evidence type="ECO:0000313" key="10">
    <source>
        <dbReference type="Proteomes" id="UP001596109"/>
    </source>
</evidence>
<dbReference type="InterPro" id="IPR009056">
    <property type="entry name" value="Cyt_c-like_dom"/>
</dbReference>
<dbReference type="NCBIfam" id="NF045774">
    <property type="entry name" value="cytochro_C551"/>
    <property type="match status" value="1"/>
</dbReference>
<keyword evidence="1" id="KW-0813">Transport</keyword>
<sequence>MKNKLLAVLFAAILVLGACGGKKTEENNTNNGTTGGNAAAVDAEQVVNTSCITCHGKNLEGAGNAPSIADVGSRLSEEEIHDVIINGRPGMPGGLIKGEEADAVAKWLAEKK</sequence>
<dbReference type="InterPro" id="IPR051811">
    <property type="entry name" value="Cytochrome_c550/c551-like"/>
</dbReference>
<evidence type="ECO:0000256" key="6">
    <source>
        <dbReference type="PROSITE-ProRule" id="PRU00433"/>
    </source>
</evidence>
<evidence type="ECO:0000259" key="8">
    <source>
        <dbReference type="PROSITE" id="PS51007"/>
    </source>
</evidence>
<evidence type="ECO:0000256" key="5">
    <source>
        <dbReference type="ARBA" id="ARBA00023004"/>
    </source>
</evidence>
<feature type="chain" id="PRO_5045457065" evidence="7">
    <location>
        <begin position="21"/>
        <end position="112"/>
    </location>
</feature>
<reference evidence="10" key="1">
    <citation type="journal article" date="2019" name="Int. J. Syst. Evol. Microbiol.">
        <title>The Global Catalogue of Microorganisms (GCM) 10K type strain sequencing project: providing services to taxonomists for standard genome sequencing and annotation.</title>
        <authorList>
            <consortium name="The Broad Institute Genomics Platform"/>
            <consortium name="The Broad Institute Genome Sequencing Center for Infectious Disease"/>
            <person name="Wu L."/>
            <person name="Ma J."/>
        </authorList>
    </citation>
    <scope>NUCLEOTIDE SEQUENCE [LARGE SCALE GENOMIC DNA]</scope>
    <source>
        <strain evidence="10">CGMCC 4.1434</strain>
    </source>
</reference>
<keyword evidence="7" id="KW-0732">Signal</keyword>
<dbReference type="InterPro" id="IPR036909">
    <property type="entry name" value="Cyt_c-like_dom_sf"/>
</dbReference>
<protein>
    <submittedName>
        <fullName evidence="9">Cytochrome c551</fullName>
    </submittedName>
</protein>